<dbReference type="Proteomes" id="UP001271648">
    <property type="component" value="Unassembled WGS sequence"/>
</dbReference>
<proteinExistence type="predicted"/>
<comment type="caution">
    <text evidence="2">The sequence shown here is derived from an EMBL/GenBank/DDBJ whole genome shotgun (WGS) entry which is preliminary data.</text>
</comment>
<feature type="transmembrane region" description="Helical" evidence="1">
    <location>
        <begin position="184"/>
        <end position="203"/>
    </location>
</feature>
<accession>A0AAW9A6J8</accession>
<evidence type="ECO:0008006" key="4">
    <source>
        <dbReference type="Google" id="ProtNLM"/>
    </source>
</evidence>
<gene>
    <name evidence="2" type="ORF">QTL97_02975</name>
</gene>
<feature type="transmembrane region" description="Helical" evidence="1">
    <location>
        <begin position="147"/>
        <end position="164"/>
    </location>
</feature>
<feature type="transmembrane region" description="Helical" evidence="1">
    <location>
        <begin position="210"/>
        <end position="229"/>
    </location>
</feature>
<dbReference type="AlphaFoldDB" id="A0AAW9A6J8"/>
<keyword evidence="1" id="KW-0472">Membrane</keyword>
<name>A0AAW9A6J8_9BACL</name>
<keyword evidence="3" id="KW-1185">Reference proteome</keyword>
<evidence type="ECO:0000313" key="2">
    <source>
        <dbReference type="EMBL" id="MDW0115905.1"/>
    </source>
</evidence>
<protein>
    <recommendedName>
        <fullName evidence="4">DUF4129 domain-containing protein</fullName>
    </recommendedName>
</protein>
<keyword evidence="1" id="KW-0812">Transmembrane</keyword>
<reference evidence="2 3" key="1">
    <citation type="submission" date="2023-06" db="EMBL/GenBank/DDBJ databases">
        <title>Sporosarcina sp. nov., isolated from Korean traditional fermented seafood 'Jeotgal'.</title>
        <authorList>
            <person name="Yang A.I."/>
            <person name="Shin N.-R."/>
        </authorList>
    </citation>
    <scope>NUCLEOTIDE SEQUENCE [LARGE SCALE GENOMIC DNA]</scope>
    <source>
        <strain evidence="2 3">KCTC43456</strain>
    </source>
</reference>
<organism evidence="2 3">
    <name type="scientific">Sporosarcina thermotolerans</name>
    <dbReference type="NCBI Taxonomy" id="633404"/>
    <lineage>
        <taxon>Bacteria</taxon>
        <taxon>Bacillati</taxon>
        <taxon>Bacillota</taxon>
        <taxon>Bacilli</taxon>
        <taxon>Bacillales</taxon>
        <taxon>Caryophanaceae</taxon>
        <taxon>Sporosarcina</taxon>
    </lineage>
</organism>
<feature type="transmembrane region" description="Helical" evidence="1">
    <location>
        <begin position="114"/>
        <end position="135"/>
    </location>
</feature>
<feature type="transmembrane region" description="Helical" evidence="1">
    <location>
        <begin position="43"/>
        <end position="60"/>
    </location>
</feature>
<evidence type="ECO:0000313" key="3">
    <source>
        <dbReference type="Proteomes" id="UP001271648"/>
    </source>
</evidence>
<feature type="transmembrane region" description="Helical" evidence="1">
    <location>
        <begin position="20"/>
        <end position="37"/>
    </location>
</feature>
<dbReference type="EMBL" id="JAUBDJ010000001">
    <property type="protein sequence ID" value="MDW0115905.1"/>
    <property type="molecule type" value="Genomic_DNA"/>
</dbReference>
<sequence length="411" mass="47739">MEQSSFEKDRNRFIHSERLVVELFLLVYLFAFLLANPTSIMPYIWLLIAIVGGIISYVLFTKRSYSFGLSLALAVCLMVLLWLIGTPLMILLVFFVFVLWRIHANFNGSRINGWPFFAANSAALVFFSFVSRVFYVFENPQLIMRQMLIIYLCTSLLFYFIRMLSITVNSRQLGNFKVREAGRIFGVIMGIGTSAFLVILFALKPVRTMFIEIFSFLFGGVFGIFGRALDPILEPQVIIEENVEEEVEGSWDDWTPLDDPYKVFGNTSSIFEYTTLAVALVILIAVVIIIIMKKKNNRYVEKQEAYTFSFKGKKEKETKHQSLLYDYSSARDEVRKSFERFEKEAQDFKLNRLHGETVKEWFSRMGWGQNEQILTVYNEVRYGSHVPTESEQTNFMQALDQIKKSFFVKEV</sequence>
<feature type="transmembrane region" description="Helical" evidence="1">
    <location>
        <begin position="270"/>
        <end position="292"/>
    </location>
</feature>
<feature type="transmembrane region" description="Helical" evidence="1">
    <location>
        <begin position="72"/>
        <end position="102"/>
    </location>
</feature>
<dbReference type="RefSeq" id="WP_317940175.1">
    <property type="nucleotide sequence ID" value="NZ_JAUBDJ010000001.1"/>
</dbReference>
<keyword evidence="1" id="KW-1133">Transmembrane helix</keyword>
<evidence type="ECO:0000256" key="1">
    <source>
        <dbReference type="SAM" id="Phobius"/>
    </source>
</evidence>